<name>A0AAD5U8T5_9FUNG</name>
<gene>
    <name evidence="3" type="ORF">HK103_003273</name>
</gene>
<feature type="compositionally biased region" description="Basic and acidic residues" evidence="1">
    <location>
        <begin position="251"/>
        <end position="263"/>
    </location>
</feature>
<dbReference type="AlphaFoldDB" id="A0AAD5U8T5"/>
<protein>
    <submittedName>
        <fullName evidence="3">Uncharacterized protein</fullName>
    </submittedName>
</protein>
<comment type="caution">
    <text evidence="3">The sequence shown here is derived from an EMBL/GenBank/DDBJ whole genome shotgun (WGS) entry which is preliminary data.</text>
</comment>
<feature type="transmembrane region" description="Helical" evidence="2">
    <location>
        <begin position="167"/>
        <end position="189"/>
    </location>
</feature>
<evidence type="ECO:0000313" key="4">
    <source>
        <dbReference type="Proteomes" id="UP001210925"/>
    </source>
</evidence>
<evidence type="ECO:0000313" key="3">
    <source>
        <dbReference type="EMBL" id="KAJ3250688.1"/>
    </source>
</evidence>
<keyword evidence="4" id="KW-1185">Reference proteome</keyword>
<dbReference type="Proteomes" id="UP001210925">
    <property type="component" value="Unassembled WGS sequence"/>
</dbReference>
<feature type="transmembrane region" description="Helical" evidence="2">
    <location>
        <begin position="39"/>
        <end position="58"/>
    </location>
</feature>
<reference evidence="3" key="1">
    <citation type="submission" date="2020-05" db="EMBL/GenBank/DDBJ databases">
        <title>Phylogenomic resolution of chytrid fungi.</title>
        <authorList>
            <person name="Stajich J.E."/>
            <person name="Amses K."/>
            <person name="Simmons R."/>
            <person name="Seto K."/>
            <person name="Myers J."/>
            <person name="Bonds A."/>
            <person name="Quandt C.A."/>
            <person name="Barry K."/>
            <person name="Liu P."/>
            <person name="Grigoriev I."/>
            <person name="Longcore J.E."/>
            <person name="James T.Y."/>
        </authorList>
    </citation>
    <scope>NUCLEOTIDE SEQUENCE</scope>
    <source>
        <strain evidence="3">PLAUS21</strain>
    </source>
</reference>
<feature type="transmembrane region" description="Helical" evidence="2">
    <location>
        <begin position="209"/>
        <end position="230"/>
    </location>
</feature>
<dbReference type="EMBL" id="JADGKB010000232">
    <property type="protein sequence ID" value="KAJ3250688.1"/>
    <property type="molecule type" value="Genomic_DNA"/>
</dbReference>
<feature type="transmembrane region" description="Helical" evidence="2">
    <location>
        <begin position="78"/>
        <end position="96"/>
    </location>
</feature>
<evidence type="ECO:0000256" key="2">
    <source>
        <dbReference type="SAM" id="Phobius"/>
    </source>
</evidence>
<feature type="transmembrane region" description="Helical" evidence="2">
    <location>
        <begin position="12"/>
        <end position="32"/>
    </location>
</feature>
<keyword evidence="2" id="KW-0472">Membrane</keyword>
<feature type="compositionally biased region" description="Polar residues" evidence="1">
    <location>
        <begin position="267"/>
        <end position="276"/>
    </location>
</feature>
<feature type="region of interest" description="Disordered" evidence="1">
    <location>
        <begin position="239"/>
        <end position="276"/>
    </location>
</feature>
<keyword evidence="2" id="KW-1133">Transmembrane helix</keyword>
<sequence>MGGAWVAGDDYTWLASALFGAYWIVPLIVETLTSFKRTIMWYIIALAICCNICKVVTVLKYTTMDIVGDPDEGRIYKIYKIFDWLTFFLGDIALYYRKRMIRPIESIAFTVFGKAISFNLDIVVLVVTMVLTCVGKTACMIMDAGICWTIEGQLAWNAKITSGKKRLIRLFIPVVWTFTGVLFLLQGSSLYERDMGNIYSNGLWNMSSVLFPIICIDSAINSHGAMFILASKHNGDLKMTSGHESSRGSYIKKEEKSVNDTRRTLKKSTINSKAGE</sequence>
<accession>A0AAD5U8T5</accession>
<keyword evidence="2" id="KW-0812">Transmembrane</keyword>
<proteinExistence type="predicted"/>
<organism evidence="3 4">
    <name type="scientific">Boothiomyces macroporosus</name>
    <dbReference type="NCBI Taxonomy" id="261099"/>
    <lineage>
        <taxon>Eukaryota</taxon>
        <taxon>Fungi</taxon>
        <taxon>Fungi incertae sedis</taxon>
        <taxon>Chytridiomycota</taxon>
        <taxon>Chytridiomycota incertae sedis</taxon>
        <taxon>Chytridiomycetes</taxon>
        <taxon>Rhizophydiales</taxon>
        <taxon>Terramycetaceae</taxon>
        <taxon>Boothiomyces</taxon>
    </lineage>
</organism>
<evidence type="ECO:0000256" key="1">
    <source>
        <dbReference type="SAM" id="MobiDB-lite"/>
    </source>
</evidence>